<evidence type="ECO:0000313" key="9">
    <source>
        <dbReference type="EMBL" id="MBF4695870.1"/>
    </source>
</evidence>
<feature type="transmembrane region" description="Helical" evidence="8">
    <location>
        <begin position="43"/>
        <end position="65"/>
    </location>
</feature>
<sequence>MLHRLSLKMSKHIVSHASILKEDQIDTIRYAIETLLGELSKFVLLWLIFYLVRLDHLFLMAFIFFSCMRVVAGGFHFSTYLSCLFGSFIMYTTILLSAQFIPLISFSKILLLIPSMIILYLFTPVIPHNRYEYNKNAIHKKRSQTAIMVLILFAASLYTNQIQLYILSLFVFALQLLIGGLKNEKLL</sequence>
<dbReference type="EMBL" id="JADKNH010000021">
    <property type="protein sequence ID" value="MBF4695870.1"/>
    <property type="molecule type" value="Genomic_DNA"/>
</dbReference>
<keyword evidence="3" id="KW-0645">Protease</keyword>
<keyword evidence="5" id="KW-0378">Hydrolase</keyword>
<evidence type="ECO:0000313" key="10">
    <source>
        <dbReference type="Proteomes" id="UP000614200"/>
    </source>
</evidence>
<accession>A0ABR9ZZJ0</accession>
<dbReference type="Proteomes" id="UP000614200">
    <property type="component" value="Unassembled WGS sequence"/>
</dbReference>
<comment type="caution">
    <text evidence="9">The sequence shown here is derived from an EMBL/GenBank/DDBJ whole genome shotgun (WGS) entry which is preliminary data.</text>
</comment>
<evidence type="ECO:0000256" key="7">
    <source>
        <dbReference type="ARBA" id="ARBA00023136"/>
    </source>
</evidence>
<feature type="transmembrane region" description="Helical" evidence="8">
    <location>
        <begin position="77"/>
        <end position="94"/>
    </location>
</feature>
<proteinExistence type="predicted"/>
<evidence type="ECO:0000256" key="8">
    <source>
        <dbReference type="SAM" id="Phobius"/>
    </source>
</evidence>
<evidence type="ECO:0000256" key="2">
    <source>
        <dbReference type="ARBA" id="ARBA00022654"/>
    </source>
</evidence>
<keyword evidence="1" id="KW-1003">Cell membrane</keyword>
<keyword evidence="6 8" id="KW-1133">Transmembrane helix</keyword>
<gene>
    <name evidence="9" type="ORF">ISU02_22460</name>
</gene>
<dbReference type="SMART" id="SM00793">
    <property type="entry name" value="AgrB"/>
    <property type="match status" value="1"/>
</dbReference>
<reference evidence="9 10" key="1">
    <citation type="submission" date="2020-11" db="EMBL/GenBank/DDBJ databases">
        <title>Fusibacter basophilias sp. nov.</title>
        <authorList>
            <person name="Qiu D."/>
        </authorList>
    </citation>
    <scope>NUCLEOTIDE SEQUENCE [LARGE SCALE GENOMIC DNA]</scope>
    <source>
        <strain evidence="9 10">Q10-2</strain>
    </source>
</reference>
<keyword evidence="2" id="KW-0673">Quorum sensing</keyword>
<dbReference type="Pfam" id="PF04647">
    <property type="entry name" value="AgrB"/>
    <property type="match status" value="1"/>
</dbReference>
<feature type="transmembrane region" description="Helical" evidence="8">
    <location>
        <begin position="100"/>
        <end position="122"/>
    </location>
</feature>
<dbReference type="InterPro" id="IPR006741">
    <property type="entry name" value="AgrB"/>
</dbReference>
<keyword evidence="10" id="KW-1185">Reference proteome</keyword>
<dbReference type="RefSeq" id="WP_194704104.1">
    <property type="nucleotide sequence ID" value="NZ_JADKNH010000021.1"/>
</dbReference>
<protein>
    <submittedName>
        <fullName evidence="9">Accessory gene regulator B family protein</fullName>
    </submittedName>
</protein>
<evidence type="ECO:0000256" key="3">
    <source>
        <dbReference type="ARBA" id="ARBA00022670"/>
    </source>
</evidence>
<name>A0ABR9ZZJ0_9FIRM</name>
<evidence type="ECO:0000256" key="5">
    <source>
        <dbReference type="ARBA" id="ARBA00022801"/>
    </source>
</evidence>
<evidence type="ECO:0000256" key="1">
    <source>
        <dbReference type="ARBA" id="ARBA00022475"/>
    </source>
</evidence>
<keyword evidence="7 8" id="KW-0472">Membrane</keyword>
<organism evidence="9 10">
    <name type="scientific">Fusibacter ferrireducens</name>
    <dbReference type="NCBI Taxonomy" id="2785058"/>
    <lineage>
        <taxon>Bacteria</taxon>
        <taxon>Bacillati</taxon>
        <taxon>Bacillota</taxon>
        <taxon>Clostridia</taxon>
        <taxon>Eubacteriales</taxon>
        <taxon>Eubacteriales Family XII. Incertae Sedis</taxon>
        <taxon>Fusibacter</taxon>
    </lineage>
</organism>
<evidence type="ECO:0000256" key="6">
    <source>
        <dbReference type="ARBA" id="ARBA00022989"/>
    </source>
</evidence>
<feature type="transmembrane region" description="Helical" evidence="8">
    <location>
        <begin position="164"/>
        <end position="181"/>
    </location>
</feature>
<evidence type="ECO:0000256" key="4">
    <source>
        <dbReference type="ARBA" id="ARBA00022692"/>
    </source>
</evidence>
<keyword evidence="4 8" id="KW-0812">Transmembrane</keyword>